<dbReference type="EMBL" id="JADCTT010000016">
    <property type="protein sequence ID" value="KAF9743938.1"/>
    <property type="molecule type" value="Genomic_DNA"/>
</dbReference>
<protein>
    <submittedName>
        <fullName evidence="1">Uncharacterized protein</fullName>
    </submittedName>
</protein>
<organism evidence="1 2">
    <name type="scientific">Bionectria ochroleuca</name>
    <name type="common">Gliocladium roseum</name>
    <dbReference type="NCBI Taxonomy" id="29856"/>
    <lineage>
        <taxon>Eukaryota</taxon>
        <taxon>Fungi</taxon>
        <taxon>Dikarya</taxon>
        <taxon>Ascomycota</taxon>
        <taxon>Pezizomycotina</taxon>
        <taxon>Sordariomycetes</taxon>
        <taxon>Hypocreomycetidae</taxon>
        <taxon>Hypocreales</taxon>
        <taxon>Bionectriaceae</taxon>
        <taxon>Clonostachys</taxon>
    </lineage>
</organism>
<dbReference type="AlphaFoldDB" id="A0A8H7K667"/>
<name>A0A8H7K667_BIOOC</name>
<proteinExistence type="predicted"/>
<evidence type="ECO:0000313" key="2">
    <source>
        <dbReference type="Proteomes" id="UP000616885"/>
    </source>
</evidence>
<reference evidence="1" key="1">
    <citation type="submission" date="2020-10" db="EMBL/GenBank/DDBJ databases">
        <title>High-Quality Genome Resource of Clonostachys rosea strain S41 by Oxford Nanopore Long-Read Sequencing.</title>
        <authorList>
            <person name="Wang H."/>
        </authorList>
    </citation>
    <scope>NUCLEOTIDE SEQUENCE</scope>
    <source>
        <strain evidence="1">S41</strain>
    </source>
</reference>
<sequence length="122" mass="13050">MEFIWSQVAKMFEMSAWDNQCAIFPWLDSELPWNPMDRLCLLNSQAPSGNVLGSVPDATQPSAGVSGGFADVFTGPTNASGSASPWPSDSPTIVARLASPDIGAATLRKGLPAGYMHTQFRF</sequence>
<accession>A0A8H7K667</accession>
<gene>
    <name evidence="1" type="ORF">IM811_006278</name>
</gene>
<evidence type="ECO:0000313" key="1">
    <source>
        <dbReference type="EMBL" id="KAF9743938.1"/>
    </source>
</evidence>
<comment type="caution">
    <text evidence="1">The sequence shown here is derived from an EMBL/GenBank/DDBJ whole genome shotgun (WGS) entry which is preliminary data.</text>
</comment>
<dbReference type="Proteomes" id="UP000616885">
    <property type="component" value="Unassembled WGS sequence"/>
</dbReference>